<sequence length="84" mass="8843">MIRNRRLDDATFEDEVANPELAVEDELVLEAVEDDDIKSGDAAEGQGVRPEAAGLELASLGADVNQFGAGLIAEGGGWWRGSGE</sequence>
<accession>A0A498KAX0</accession>
<evidence type="ECO:0000313" key="1">
    <source>
        <dbReference type="EMBL" id="RXI02612.1"/>
    </source>
</evidence>
<organism evidence="1 2">
    <name type="scientific">Malus domestica</name>
    <name type="common">Apple</name>
    <name type="synonym">Pyrus malus</name>
    <dbReference type="NCBI Taxonomy" id="3750"/>
    <lineage>
        <taxon>Eukaryota</taxon>
        <taxon>Viridiplantae</taxon>
        <taxon>Streptophyta</taxon>
        <taxon>Embryophyta</taxon>
        <taxon>Tracheophyta</taxon>
        <taxon>Spermatophyta</taxon>
        <taxon>Magnoliopsida</taxon>
        <taxon>eudicotyledons</taxon>
        <taxon>Gunneridae</taxon>
        <taxon>Pentapetalae</taxon>
        <taxon>rosids</taxon>
        <taxon>fabids</taxon>
        <taxon>Rosales</taxon>
        <taxon>Rosaceae</taxon>
        <taxon>Amygdaloideae</taxon>
        <taxon>Maleae</taxon>
        <taxon>Malus</taxon>
    </lineage>
</organism>
<name>A0A498KAX0_MALDO</name>
<proteinExistence type="predicted"/>
<keyword evidence="2" id="KW-1185">Reference proteome</keyword>
<protein>
    <submittedName>
        <fullName evidence="1">Uncharacterized protein</fullName>
    </submittedName>
</protein>
<dbReference type="STRING" id="3750.A0A498KAX0"/>
<evidence type="ECO:0000313" key="2">
    <source>
        <dbReference type="Proteomes" id="UP000290289"/>
    </source>
</evidence>
<dbReference type="Proteomes" id="UP000290289">
    <property type="component" value="Chromosome 3"/>
</dbReference>
<comment type="caution">
    <text evidence="1">The sequence shown here is derived from an EMBL/GenBank/DDBJ whole genome shotgun (WGS) entry which is preliminary data.</text>
</comment>
<dbReference type="AlphaFoldDB" id="A0A498KAX0"/>
<reference evidence="1 2" key="1">
    <citation type="submission" date="2018-10" db="EMBL/GenBank/DDBJ databases">
        <title>A high-quality apple genome assembly.</title>
        <authorList>
            <person name="Hu J."/>
        </authorList>
    </citation>
    <scope>NUCLEOTIDE SEQUENCE [LARGE SCALE GENOMIC DNA]</scope>
    <source>
        <strain evidence="2">cv. HFTH1</strain>
        <tissue evidence="1">Young leaf</tissue>
    </source>
</reference>
<dbReference type="EMBL" id="RDQH01000329">
    <property type="protein sequence ID" value="RXI02612.1"/>
    <property type="molecule type" value="Genomic_DNA"/>
</dbReference>
<gene>
    <name evidence="1" type="ORF">DVH24_002690</name>
</gene>